<dbReference type="GO" id="GO:0005524">
    <property type="term" value="F:ATP binding"/>
    <property type="evidence" value="ECO:0007669"/>
    <property type="project" value="UniProtKB-KW"/>
</dbReference>
<evidence type="ECO:0000256" key="4">
    <source>
        <dbReference type="ARBA" id="ARBA00022741"/>
    </source>
</evidence>
<evidence type="ECO:0000259" key="9">
    <source>
        <dbReference type="PROSITE" id="PS50011"/>
    </source>
</evidence>
<evidence type="ECO:0000256" key="5">
    <source>
        <dbReference type="ARBA" id="ARBA00022777"/>
    </source>
</evidence>
<evidence type="ECO:0000256" key="3">
    <source>
        <dbReference type="ARBA" id="ARBA00022679"/>
    </source>
</evidence>
<evidence type="ECO:0000256" key="1">
    <source>
        <dbReference type="ARBA" id="ARBA00012513"/>
    </source>
</evidence>
<dbReference type="Proteomes" id="UP001050691">
    <property type="component" value="Unassembled WGS sequence"/>
</dbReference>
<comment type="caution">
    <text evidence="10">The sequence shown here is derived from an EMBL/GenBank/DDBJ whole genome shotgun (WGS) entry which is preliminary data.</text>
</comment>
<evidence type="ECO:0000313" key="11">
    <source>
        <dbReference type="Proteomes" id="UP001050691"/>
    </source>
</evidence>
<keyword evidence="2" id="KW-0723">Serine/threonine-protein kinase</keyword>
<evidence type="ECO:0000313" key="10">
    <source>
        <dbReference type="EMBL" id="GJJ14971.1"/>
    </source>
</evidence>
<keyword evidence="4" id="KW-0547">Nucleotide-binding</keyword>
<dbReference type="Pfam" id="PF00069">
    <property type="entry name" value="Pkinase"/>
    <property type="match status" value="1"/>
</dbReference>
<dbReference type="PANTHER" id="PTHR47634:SF9">
    <property type="entry name" value="PROTEIN KINASE DOMAIN-CONTAINING PROTEIN-RELATED"/>
    <property type="match status" value="1"/>
</dbReference>
<sequence length="198" mass="22232">MNTDYVLPFFTLANTDPGFGTRIGHIHIAFWADKTKPSGDIGAFALRAPENIIRAECGKEIDIWAVGCITYELLTGEKLFQPQDIPGLTPDESLLLLQFAVTGETLSKDVIDKSRVRDKFFNTEGHFVKSNANIYSNQSMKERLTERCGGDLTERQINAAAQFISDCLRLNPRNRPTANKLRRHPWLAMAFMGCADHD</sequence>
<evidence type="ECO:0000256" key="7">
    <source>
        <dbReference type="ARBA" id="ARBA00047899"/>
    </source>
</evidence>
<organism evidence="10 11">
    <name type="scientific">Clathrus columnatus</name>
    <dbReference type="NCBI Taxonomy" id="1419009"/>
    <lineage>
        <taxon>Eukaryota</taxon>
        <taxon>Fungi</taxon>
        <taxon>Dikarya</taxon>
        <taxon>Basidiomycota</taxon>
        <taxon>Agaricomycotina</taxon>
        <taxon>Agaricomycetes</taxon>
        <taxon>Phallomycetidae</taxon>
        <taxon>Phallales</taxon>
        <taxon>Clathraceae</taxon>
        <taxon>Clathrus</taxon>
    </lineage>
</organism>
<evidence type="ECO:0000256" key="2">
    <source>
        <dbReference type="ARBA" id="ARBA00022527"/>
    </source>
</evidence>
<evidence type="ECO:0000256" key="8">
    <source>
        <dbReference type="ARBA" id="ARBA00048679"/>
    </source>
</evidence>
<keyword evidence="3" id="KW-0808">Transferase</keyword>
<evidence type="ECO:0000256" key="6">
    <source>
        <dbReference type="ARBA" id="ARBA00022840"/>
    </source>
</evidence>
<dbReference type="InterPro" id="IPR051334">
    <property type="entry name" value="SRPK"/>
</dbReference>
<keyword evidence="6" id="KW-0067">ATP-binding</keyword>
<dbReference type="PROSITE" id="PS50011">
    <property type="entry name" value="PROTEIN_KINASE_DOM"/>
    <property type="match status" value="1"/>
</dbReference>
<protein>
    <recommendedName>
        <fullName evidence="1">non-specific serine/threonine protein kinase</fullName>
        <ecNumber evidence="1">2.7.11.1</ecNumber>
    </recommendedName>
</protein>
<feature type="domain" description="Protein kinase" evidence="9">
    <location>
        <begin position="1"/>
        <end position="187"/>
    </location>
</feature>
<dbReference type="AlphaFoldDB" id="A0AAV5AJY2"/>
<dbReference type="GO" id="GO:0000245">
    <property type="term" value="P:spliceosomal complex assembly"/>
    <property type="evidence" value="ECO:0007669"/>
    <property type="project" value="TreeGrafter"/>
</dbReference>
<dbReference type="GO" id="GO:0004674">
    <property type="term" value="F:protein serine/threonine kinase activity"/>
    <property type="evidence" value="ECO:0007669"/>
    <property type="project" value="UniProtKB-KW"/>
</dbReference>
<proteinExistence type="predicted"/>
<dbReference type="SUPFAM" id="SSF56112">
    <property type="entry name" value="Protein kinase-like (PK-like)"/>
    <property type="match status" value="1"/>
</dbReference>
<dbReference type="InterPro" id="IPR011009">
    <property type="entry name" value="Kinase-like_dom_sf"/>
</dbReference>
<reference evidence="10" key="1">
    <citation type="submission" date="2021-10" db="EMBL/GenBank/DDBJ databases">
        <title>De novo Genome Assembly of Clathrus columnatus (Basidiomycota, Fungi) Using Illumina and Nanopore Sequence Data.</title>
        <authorList>
            <person name="Ogiso-Tanaka E."/>
            <person name="Itagaki H."/>
            <person name="Hosoya T."/>
            <person name="Hosaka K."/>
        </authorList>
    </citation>
    <scope>NUCLEOTIDE SEQUENCE</scope>
    <source>
        <strain evidence="10">MO-923</strain>
    </source>
</reference>
<name>A0AAV5AJY2_9AGAM</name>
<dbReference type="PANTHER" id="PTHR47634">
    <property type="entry name" value="PROTEIN KINASE DOMAIN-CONTAINING PROTEIN-RELATED"/>
    <property type="match status" value="1"/>
</dbReference>
<comment type="catalytic activity">
    <reaction evidence="8">
        <text>L-seryl-[protein] + ATP = O-phospho-L-seryl-[protein] + ADP + H(+)</text>
        <dbReference type="Rhea" id="RHEA:17989"/>
        <dbReference type="Rhea" id="RHEA-COMP:9863"/>
        <dbReference type="Rhea" id="RHEA-COMP:11604"/>
        <dbReference type="ChEBI" id="CHEBI:15378"/>
        <dbReference type="ChEBI" id="CHEBI:29999"/>
        <dbReference type="ChEBI" id="CHEBI:30616"/>
        <dbReference type="ChEBI" id="CHEBI:83421"/>
        <dbReference type="ChEBI" id="CHEBI:456216"/>
        <dbReference type="EC" id="2.7.11.1"/>
    </reaction>
</comment>
<dbReference type="GO" id="GO:0050684">
    <property type="term" value="P:regulation of mRNA processing"/>
    <property type="evidence" value="ECO:0007669"/>
    <property type="project" value="TreeGrafter"/>
</dbReference>
<keyword evidence="11" id="KW-1185">Reference proteome</keyword>
<comment type="catalytic activity">
    <reaction evidence="7">
        <text>L-threonyl-[protein] + ATP = O-phospho-L-threonyl-[protein] + ADP + H(+)</text>
        <dbReference type="Rhea" id="RHEA:46608"/>
        <dbReference type="Rhea" id="RHEA-COMP:11060"/>
        <dbReference type="Rhea" id="RHEA-COMP:11605"/>
        <dbReference type="ChEBI" id="CHEBI:15378"/>
        <dbReference type="ChEBI" id="CHEBI:30013"/>
        <dbReference type="ChEBI" id="CHEBI:30616"/>
        <dbReference type="ChEBI" id="CHEBI:61977"/>
        <dbReference type="ChEBI" id="CHEBI:456216"/>
        <dbReference type="EC" id="2.7.11.1"/>
    </reaction>
</comment>
<dbReference type="EMBL" id="BPWL01000010">
    <property type="protein sequence ID" value="GJJ14971.1"/>
    <property type="molecule type" value="Genomic_DNA"/>
</dbReference>
<dbReference type="EC" id="2.7.11.1" evidence="1"/>
<keyword evidence="5" id="KW-0418">Kinase</keyword>
<dbReference type="InterPro" id="IPR000719">
    <property type="entry name" value="Prot_kinase_dom"/>
</dbReference>
<dbReference type="Gene3D" id="1.10.510.10">
    <property type="entry name" value="Transferase(Phosphotransferase) domain 1"/>
    <property type="match status" value="1"/>
</dbReference>
<accession>A0AAV5AJY2</accession>
<gene>
    <name evidence="10" type="ORF">Clacol_009241</name>
</gene>